<evidence type="ECO:0000313" key="2">
    <source>
        <dbReference type="Proteomes" id="UP000183868"/>
    </source>
</evidence>
<protein>
    <submittedName>
        <fullName evidence="1">Uncharacterized protein</fullName>
    </submittedName>
</protein>
<dbReference type="EMBL" id="CP018099">
    <property type="protein sequence ID" value="APF19510.1"/>
    <property type="molecule type" value="Genomic_DNA"/>
</dbReference>
<dbReference type="AlphaFoldDB" id="A0A1J1CAF4"/>
<evidence type="ECO:0000313" key="1">
    <source>
        <dbReference type="EMBL" id="APF19510.1"/>
    </source>
</evidence>
<gene>
    <name evidence="1" type="ORF">Cabys_2762</name>
</gene>
<dbReference type="KEGG" id="caby:Cabys_2762"/>
<dbReference type="Proteomes" id="UP000183868">
    <property type="component" value="Chromosome"/>
</dbReference>
<proteinExistence type="predicted"/>
<organism evidence="1 2">
    <name type="scientific">Caldithrix abyssi DSM 13497</name>
    <dbReference type="NCBI Taxonomy" id="880073"/>
    <lineage>
        <taxon>Bacteria</taxon>
        <taxon>Pseudomonadati</taxon>
        <taxon>Calditrichota</taxon>
        <taxon>Calditrichia</taxon>
        <taxon>Calditrichales</taxon>
        <taxon>Calditrichaceae</taxon>
        <taxon>Caldithrix</taxon>
    </lineage>
</organism>
<accession>A0A1J1CAF4</accession>
<sequence length="46" mass="5310">MSKMKKNHIIAPSCRQPLKKLLNCKNVDLIAPPQKKRQTHSLKTNE</sequence>
<name>A0A1J1CAF4_CALAY</name>
<reference evidence="1 2" key="1">
    <citation type="submission" date="2016-11" db="EMBL/GenBank/DDBJ databases">
        <title>Genomic analysis of Caldithrix abyssi and proposal of a novel bacterial phylum Caldithrichaeota.</title>
        <authorList>
            <person name="Kublanov I."/>
            <person name="Sigalova O."/>
            <person name="Gavrilov S."/>
            <person name="Lebedinsky A."/>
            <person name="Ivanova N."/>
            <person name="Daum C."/>
            <person name="Reddy T."/>
            <person name="Klenk H.P."/>
            <person name="Goker M."/>
            <person name="Reva O."/>
            <person name="Miroshnichenko M."/>
            <person name="Kyprides N."/>
            <person name="Woyke T."/>
            <person name="Gelfand M."/>
        </authorList>
    </citation>
    <scope>NUCLEOTIDE SEQUENCE [LARGE SCALE GENOMIC DNA]</scope>
    <source>
        <strain evidence="1 2">LF13</strain>
    </source>
</reference>